<comment type="caution">
    <text evidence="2">The sequence shown here is derived from an EMBL/GenBank/DDBJ whole genome shotgun (WGS) entry which is preliminary data.</text>
</comment>
<dbReference type="EMBL" id="BDIP01007866">
    <property type="protein sequence ID" value="GIQ91524.1"/>
    <property type="molecule type" value="Genomic_DNA"/>
</dbReference>
<sequence>GTLLAVCGTVGDKERERDKEREKEANRRPNPEEEGSGIVMLVDALTLRVLATQRTLQTVHQVAWDPT</sequence>
<feature type="region of interest" description="Disordered" evidence="1">
    <location>
        <begin position="1"/>
        <end position="36"/>
    </location>
</feature>
<evidence type="ECO:0000256" key="1">
    <source>
        <dbReference type="SAM" id="MobiDB-lite"/>
    </source>
</evidence>
<feature type="non-terminal residue" evidence="2">
    <location>
        <position position="67"/>
    </location>
</feature>
<dbReference type="AlphaFoldDB" id="A0A9K3D9Q8"/>
<proteinExistence type="predicted"/>
<feature type="non-terminal residue" evidence="2">
    <location>
        <position position="1"/>
    </location>
</feature>
<gene>
    <name evidence="2" type="ORF">KIPB_014815</name>
</gene>
<keyword evidence="3" id="KW-1185">Reference proteome</keyword>
<dbReference type="Proteomes" id="UP000265618">
    <property type="component" value="Unassembled WGS sequence"/>
</dbReference>
<reference evidence="2 3" key="1">
    <citation type="journal article" date="2018" name="PLoS ONE">
        <title>The draft genome of Kipferlia bialata reveals reductive genome evolution in fornicate parasites.</title>
        <authorList>
            <person name="Tanifuji G."/>
            <person name="Takabayashi S."/>
            <person name="Kume K."/>
            <person name="Takagi M."/>
            <person name="Nakayama T."/>
            <person name="Kamikawa R."/>
            <person name="Inagaki Y."/>
            <person name="Hashimoto T."/>
        </authorList>
    </citation>
    <scope>NUCLEOTIDE SEQUENCE [LARGE SCALE GENOMIC DNA]</scope>
    <source>
        <strain evidence="2">NY0173</strain>
    </source>
</reference>
<evidence type="ECO:0000313" key="3">
    <source>
        <dbReference type="Proteomes" id="UP000265618"/>
    </source>
</evidence>
<accession>A0A9K3D9Q8</accession>
<feature type="compositionally biased region" description="Basic and acidic residues" evidence="1">
    <location>
        <begin position="11"/>
        <end position="31"/>
    </location>
</feature>
<evidence type="ECO:0000313" key="2">
    <source>
        <dbReference type="EMBL" id="GIQ91524.1"/>
    </source>
</evidence>
<organism evidence="2 3">
    <name type="scientific">Kipferlia bialata</name>
    <dbReference type="NCBI Taxonomy" id="797122"/>
    <lineage>
        <taxon>Eukaryota</taxon>
        <taxon>Metamonada</taxon>
        <taxon>Carpediemonas-like organisms</taxon>
        <taxon>Kipferlia</taxon>
    </lineage>
</organism>
<protein>
    <submittedName>
        <fullName evidence="2">Uncharacterized protein</fullName>
    </submittedName>
</protein>
<name>A0A9K3D9Q8_9EUKA</name>